<dbReference type="GeneID" id="8919459"/>
<feature type="transmembrane region" description="Helical" evidence="1">
    <location>
        <begin position="49"/>
        <end position="69"/>
    </location>
</feature>
<evidence type="ECO:0000313" key="2">
    <source>
        <dbReference type="EMBL" id="ADD73714.1"/>
    </source>
</evidence>
<sequence length="170" mass="19371">MFQTLLHLSRTMLLHVFEDLVGDPVAQSVLQKVDSHKLNIPRVFQHGQYVAVLAFVQGNVNVYFFHYFVIVKPDLLPFGVLATSVQTFHGNNFLKTIARSRRTTLLMLIHILSTRITCLIPNYLSSYLISAPADRFAAARLRTRPRRPSGSLIRRSLSRAPTRVQDNERA</sequence>
<keyword evidence="1" id="KW-0472">Membrane</keyword>
<dbReference type="RefSeq" id="YP_003517745.1">
    <property type="nucleotide sequence ID" value="NC_013953.1"/>
</dbReference>
<evidence type="ECO:0000256" key="1">
    <source>
        <dbReference type="SAM" id="Phobius"/>
    </source>
</evidence>
<organism evidence="2 3">
    <name type="scientific">Lymantria xylina multiple nucleopolyhedrovirus</name>
    <dbReference type="NCBI Taxonomy" id="2847840"/>
    <lineage>
        <taxon>Viruses</taxon>
        <taxon>Viruses incertae sedis</taxon>
        <taxon>Naldaviricetes</taxon>
        <taxon>Lefavirales</taxon>
        <taxon>Baculoviridae</taxon>
        <taxon>Alphabaculovirus</taxon>
        <taxon>Alphabaculovirus lyxylinae</taxon>
        <taxon>Lymantria xylina nucleopolyhedrovirus</taxon>
    </lineage>
</organism>
<protein>
    <submittedName>
        <fullName evidence="2">ORF5</fullName>
    </submittedName>
</protein>
<dbReference type="KEGG" id="vg:8919459"/>
<name>D4N242_9ABAC</name>
<dbReference type="EMBL" id="GQ202541">
    <property type="protein sequence ID" value="ADD73714.1"/>
    <property type="molecule type" value="Genomic_DNA"/>
</dbReference>
<accession>D4N242</accession>
<reference evidence="2 3" key="1">
    <citation type="journal article" date="2010" name="BMC Genomics">
        <title>Genomic sequencing and analyses of Lymantria xylina multiple nucleopolyhedrovirus.</title>
        <authorList>
            <person name="Nai Y.S."/>
            <person name="Wu C.Y."/>
            <person name="Wang T.C."/>
            <person name="Chen Y.R."/>
            <person name="Lau W.H."/>
            <person name="Lo C.F."/>
            <person name="Tsai M.F."/>
            <person name="Wang C.H."/>
        </authorList>
    </citation>
    <scope>NUCLEOTIDE SEQUENCE [LARGE SCALE GENOMIC DNA]</scope>
    <source>
        <strain evidence="2">LyxyMNPV-5</strain>
    </source>
</reference>
<keyword evidence="1" id="KW-0812">Transmembrane</keyword>
<proteinExistence type="predicted"/>
<evidence type="ECO:0000313" key="3">
    <source>
        <dbReference type="Proteomes" id="UP000203822"/>
    </source>
</evidence>
<keyword evidence="3" id="KW-1185">Reference proteome</keyword>
<keyword evidence="1" id="KW-1133">Transmembrane helix</keyword>
<dbReference type="Proteomes" id="UP000203822">
    <property type="component" value="Segment"/>
</dbReference>